<dbReference type="OrthoDB" id="5984008at2759"/>
<keyword evidence="15" id="KW-1185">Reference proteome</keyword>
<protein>
    <submittedName>
        <fullName evidence="14">Uncharacterized protein</fullName>
    </submittedName>
</protein>
<keyword evidence="4" id="KW-1133">Transmembrane helix</keyword>
<keyword evidence="12" id="KW-0407">Ion channel</keyword>
<dbReference type="GO" id="GO:0004930">
    <property type="term" value="F:G protein-coupled receptor activity"/>
    <property type="evidence" value="ECO:0007669"/>
    <property type="project" value="InterPro"/>
</dbReference>
<dbReference type="EMBL" id="CAIIXF020000007">
    <property type="protein sequence ID" value="CAH1789880.1"/>
    <property type="molecule type" value="Genomic_DNA"/>
</dbReference>
<dbReference type="GO" id="GO:0015276">
    <property type="term" value="F:ligand-gated monoatomic ion channel activity"/>
    <property type="evidence" value="ECO:0007669"/>
    <property type="project" value="InterPro"/>
</dbReference>
<dbReference type="Pfam" id="PF00060">
    <property type="entry name" value="Lig_chan"/>
    <property type="match status" value="1"/>
</dbReference>
<keyword evidence="3" id="KW-0812">Transmembrane</keyword>
<dbReference type="SMART" id="SM00079">
    <property type="entry name" value="PBPe"/>
    <property type="match status" value="1"/>
</dbReference>
<evidence type="ECO:0000256" key="5">
    <source>
        <dbReference type="ARBA" id="ARBA00023018"/>
    </source>
</evidence>
<dbReference type="InterPro" id="IPR015683">
    <property type="entry name" value="Ionotropic_Glu_rcpt"/>
</dbReference>
<dbReference type="Gene3D" id="3.40.190.10">
    <property type="entry name" value="Periplasmic binding protein-like II"/>
    <property type="match status" value="2"/>
</dbReference>
<dbReference type="AlphaFoldDB" id="A0A8J1XRY6"/>
<keyword evidence="8" id="KW-0675">Receptor</keyword>
<evidence type="ECO:0000256" key="10">
    <source>
        <dbReference type="ARBA" id="ARBA00023257"/>
    </source>
</evidence>
<keyword evidence="7" id="KW-0472">Membrane</keyword>
<evidence type="ECO:0000256" key="11">
    <source>
        <dbReference type="ARBA" id="ARBA00023286"/>
    </source>
</evidence>
<dbReference type="SUPFAM" id="SSF53850">
    <property type="entry name" value="Periplasmic binding protein-like II"/>
    <property type="match status" value="1"/>
</dbReference>
<dbReference type="PANTHER" id="PTHR18966">
    <property type="entry name" value="IONOTROPIC GLUTAMATE RECEPTOR"/>
    <property type="match status" value="1"/>
</dbReference>
<keyword evidence="11" id="KW-1071">Ligand-gated ion channel</keyword>
<keyword evidence="10" id="KW-0628">Postsynaptic cell membrane</keyword>
<dbReference type="GO" id="GO:0045211">
    <property type="term" value="C:postsynaptic membrane"/>
    <property type="evidence" value="ECO:0007669"/>
    <property type="project" value="UniProtKB-SubCell"/>
</dbReference>
<name>A0A8J1XRY6_OWEFU</name>
<proteinExistence type="predicted"/>
<evidence type="ECO:0000313" key="14">
    <source>
        <dbReference type="EMBL" id="CAH1789880.1"/>
    </source>
</evidence>
<evidence type="ECO:0000256" key="8">
    <source>
        <dbReference type="ARBA" id="ARBA00023170"/>
    </source>
</evidence>
<dbReference type="Proteomes" id="UP000749559">
    <property type="component" value="Unassembled WGS sequence"/>
</dbReference>
<dbReference type="Gene3D" id="1.10.287.70">
    <property type="match status" value="1"/>
</dbReference>
<dbReference type="Pfam" id="PF10613">
    <property type="entry name" value="Lig_chan-Glu_bd"/>
    <property type="match status" value="1"/>
</dbReference>
<accession>A0A8J1XRY6</accession>
<keyword evidence="5" id="KW-0770">Synapse</keyword>
<reference evidence="14" key="1">
    <citation type="submission" date="2022-03" db="EMBL/GenBank/DDBJ databases">
        <authorList>
            <person name="Martin C."/>
        </authorList>
    </citation>
    <scope>NUCLEOTIDE SEQUENCE</scope>
</reference>
<evidence type="ECO:0000256" key="1">
    <source>
        <dbReference type="ARBA" id="ARBA00004141"/>
    </source>
</evidence>
<evidence type="ECO:0000256" key="13">
    <source>
        <dbReference type="ARBA" id="ARBA00034100"/>
    </source>
</evidence>
<dbReference type="InterPro" id="IPR028082">
    <property type="entry name" value="Peripla_BP_I"/>
</dbReference>
<dbReference type="PRINTS" id="PR00248">
    <property type="entry name" value="GPCRMGR"/>
</dbReference>
<keyword evidence="6" id="KW-0406">Ion transport</keyword>
<dbReference type="InterPro" id="IPR001828">
    <property type="entry name" value="ANF_lig-bd_rcpt"/>
</dbReference>
<keyword evidence="9" id="KW-0325">Glycoprotein</keyword>
<dbReference type="FunFam" id="3.40.190.10:FF:000024">
    <property type="entry name" value="Glutamate receptor, ionotropic, delta 1"/>
    <property type="match status" value="1"/>
</dbReference>
<dbReference type="InterPro" id="IPR019594">
    <property type="entry name" value="Glu/Gly-bd"/>
</dbReference>
<dbReference type="FunFam" id="1.10.287.70:FF:000143">
    <property type="entry name" value="Probable glutamate receptor"/>
    <property type="match status" value="1"/>
</dbReference>
<gene>
    <name evidence="14" type="ORF">OFUS_LOCUS15165</name>
</gene>
<sequence length="1106" mass="124567">MDYRTLIFTLLMSIFISGISSKIVRIGCLVSSNYVQTEEVYALQNAVEYVNSRQLLGPGNTLEYLCNSTKAQTFFEMLQLGCYQSEVGVMAFVVLAGSGAQKIFAPLSEALKIPQITPTATNPMLASKRTFPYILRLSAPDSVQGEALVNLVEHFGWDQLAILTSNTDYGINGLLQFHSEAAKRGWKVVSVQQFVVTNDATLNATRELTVIKETGVRIILLNCELPHAKVVLQQAKEANMTGAGWAWIATDGITGSSELATAPVPDHYRGILGTTPTVGRGALYQDFLSFCRNLDPVNYPGAGPGTRLSAYGGLTVDTILAFSYAVRNMYNDPGNEGVTQTAIECGANHVWENGSTMLHYMSTVDGDGVNNRINFNQMDGPEVSEFDIVNLNGDGWLPVGHWDNIRKLKFTNRSKIHFHGNQQIVTDYVSNLATKHLIVVTKVEEPFVMFTKPEPEDLNDIKDHEIEGFCIDILKNLSSRIGFTYTLKRSDDNEWGIKNNITRKWNGMARELVDRNVDMIASSYTINKMRELDFDFTTPYVDLGMKLLMKADISEAPEPFRFLNPFSKDVYYYIILTTVLVSIYTSILNKLSPYDYHGGFVYNKKPNPRSVKGEREFNKHKYNSSRTLSFMNSCWLSIGSLLHQGGAEYPRSLAARITTVMWWMGIVIIIQTYTANLAAFFTTGRLNTDINSVEDLGGQNKVIYGTIQGASPHQYFMDSNITLYRLMQEFMETSGGLMQDTKDAVERARKGNYVFIWDDIVLNSFVQSKPCNTLKTVGRLFGKIGYGFALQKNSPYKHELSTHILQLREIGFMDELKKKWFEDRTECFGESTGESEADAALAAAGGRMGINHMLGVFLIIYTGLALSFAVLIIEWIIASIAIVGKYEGTATFKDAVMLRFKVLYQDMKEDWCPNIPYFFSRTLRHTVSQQDRLNELNKEYRQIQFKSRLSVRSSFDKAMLSMTRTKSPTWNAHSMVITSMSAPPVTDTTRSVFFQPDLALSPMESLKTEKQRDFILDSKYDNTETFWSNGCKQTDMTVHKSLPDLSREPLRSPPSLDRLKCESTSFHTNTSGTLLSSANHDKKQSSAVWRYLTFIRNINKIEPLHE</sequence>
<evidence type="ECO:0000256" key="9">
    <source>
        <dbReference type="ARBA" id="ARBA00023180"/>
    </source>
</evidence>
<dbReference type="InterPro" id="IPR000337">
    <property type="entry name" value="GPCR_3"/>
</dbReference>
<dbReference type="FunFam" id="3.40.190.10:FF:000400">
    <property type="entry name" value="Predicted protein"/>
    <property type="match status" value="1"/>
</dbReference>
<evidence type="ECO:0000256" key="3">
    <source>
        <dbReference type="ARBA" id="ARBA00022692"/>
    </source>
</evidence>
<evidence type="ECO:0000256" key="7">
    <source>
        <dbReference type="ARBA" id="ARBA00023136"/>
    </source>
</evidence>
<evidence type="ECO:0000256" key="6">
    <source>
        <dbReference type="ARBA" id="ARBA00023065"/>
    </source>
</evidence>
<dbReference type="SUPFAM" id="SSF53822">
    <property type="entry name" value="Periplasmic binding protein-like I"/>
    <property type="match status" value="1"/>
</dbReference>
<dbReference type="Gene3D" id="3.40.50.2300">
    <property type="match status" value="2"/>
</dbReference>
<dbReference type="InterPro" id="IPR001320">
    <property type="entry name" value="Iontro_rcpt_C"/>
</dbReference>
<comment type="caution">
    <text evidence="14">The sequence shown here is derived from an EMBL/GenBank/DDBJ whole genome shotgun (WGS) entry which is preliminary data.</text>
</comment>
<comment type="subcellular location">
    <subcellularLocation>
        <location evidence="1">Membrane</location>
        <topology evidence="1">Multi-pass membrane protein</topology>
    </subcellularLocation>
    <subcellularLocation>
        <location evidence="13">Postsynaptic cell membrane</location>
    </subcellularLocation>
</comment>
<organism evidence="14 15">
    <name type="scientific">Owenia fusiformis</name>
    <name type="common">Polychaete worm</name>
    <dbReference type="NCBI Taxonomy" id="6347"/>
    <lineage>
        <taxon>Eukaryota</taxon>
        <taxon>Metazoa</taxon>
        <taxon>Spiralia</taxon>
        <taxon>Lophotrochozoa</taxon>
        <taxon>Annelida</taxon>
        <taxon>Polychaeta</taxon>
        <taxon>Sedentaria</taxon>
        <taxon>Canalipalpata</taxon>
        <taxon>Sabellida</taxon>
        <taxon>Oweniida</taxon>
        <taxon>Oweniidae</taxon>
        <taxon>Owenia</taxon>
    </lineage>
</organism>
<evidence type="ECO:0000256" key="2">
    <source>
        <dbReference type="ARBA" id="ARBA00022448"/>
    </source>
</evidence>
<dbReference type="Pfam" id="PF01094">
    <property type="entry name" value="ANF_receptor"/>
    <property type="match status" value="1"/>
</dbReference>
<evidence type="ECO:0000256" key="12">
    <source>
        <dbReference type="ARBA" id="ARBA00023303"/>
    </source>
</evidence>
<dbReference type="SMART" id="SM00918">
    <property type="entry name" value="Lig_chan-Glu_bd"/>
    <property type="match status" value="1"/>
</dbReference>
<keyword evidence="2" id="KW-0813">Transport</keyword>
<evidence type="ECO:0000313" key="15">
    <source>
        <dbReference type="Proteomes" id="UP000749559"/>
    </source>
</evidence>
<evidence type="ECO:0000256" key="4">
    <source>
        <dbReference type="ARBA" id="ARBA00022989"/>
    </source>
</evidence>